<evidence type="ECO:0000313" key="3">
    <source>
        <dbReference type="Proteomes" id="UP001432027"/>
    </source>
</evidence>
<keyword evidence="3" id="KW-1185">Reference proteome</keyword>
<sequence>LYQREERMSDLSSTKRKGEELSDAPAKKHKDPLTITMPIDRKLKPHQKQKSPAHSFNGLNWNLQFDKSSWHGVLSTLSCDGDILSELWMVKTNIRLSYFTQCDGSPKEFLTENVAHTFCGWNEKSKTFSCFVLSGVKSMKGTKVHEGNNRITEVRVVIENERERF</sequence>
<accession>A0AAV5T6R0</accession>
<protein>
    <recommendedName>
        <fullName evidence="4">MATH domain-containing protein</fullName>
    </recommendedName>
</protein>
<feature type="non-terminal residue" evidence="2">
    <location>
        <position position="1"/>
    </location>
</feature>
<proteinExistence type="predicted"/>
<dbReference type="EMBL" id="BTSX01000003">
    <property type="protein sequence ID" value="GMS91009.1"/>
    <property type="molecule type" value="Genomic_DNA"/>
</dbReference>
<dbReference type="AlphaFoldDB" id="A0AAV5T6R0"/>
<gene>
    <name evidence="2" type="ORF">PENTCL1PPCAC_13184</name>
</gene>
<reference evidence="2" key="1">
    <citation type="submission" date="2023-10" db="EMBL/GenBank/DDBJ databases">
        <title>Genome assembly of Pristionchus species.</title>
        <authorList>
            <person name="Yoshida K."/>
            <person name="Sommer R.J."/>
        </authorList>
    </citation>
    <scope>NUCLEOTIDE SEQUENCE</scope>
    <source>
        <strain evidence="2">RS0144</strain>
    </source>
</reference>
<organism evidence="2 3">
    <name type="scientific">Pristionchus entomophagus</name>
    <dbReference type="NCBI Taxonomy" id="358040"/>
    <lineage>
        <taxon>Eukaryota</taxon>
        <taxon>Metazoa</taxon>
        <taxon>Ecdysozoa</taxon>
        <taxon>Nematoda</taxon>
        <taxon>Chromadorea</taxon>
        <taxon>Rhabditida</taxon>
        <taxon>Rhabditina</taxon>
        <taxon>Diplogasteromorpha</taxon>
        <taxon>Diplogasteroidea</taxon>
        <taxon>Neodiplogasteridae</taxon>
        <taxon>Pristionchus</taxon>
    </lineage>
</organism>
<evidence type="ECO:0000256" key="1">
    <source>
        <dbReference type="SAM" id="MobiDB-lite"/>
    </source>
</evidence>
<feature type="region of interest" description="Disordered" evidence="1">
    <location>
        <begin position="1"/>
        <end position="35"/>
    </location>
</feature>
<dbReference type="Proteomes" id="UP001432027">
    <property type="component" value="Unassembled WGS sequence"/>
</dbReference>
<comment type="caution">
    <text evidence="2">The sequence shown here is derived from an EMBL/GenBank/DDBJ whole genome shotgun (WGS) entry which is preliminary data.</text>
</comment>
<name>A0AAV5T6R0_9BILA</name>
<evidence type="ECO:0008006" key="4">
    <source>
        <dbReference type="Google" id="ProtNLM"/>
    </source>
</evidence>
<evidence type="ECO:0000313" key="2">
    <source>
        <dbReference type="EMBL" id="GMS91009.1"/>
    </source>
</evidence>